<dbReference type="RefSeq" id="WP_374918244.1">
    <property type="nucleotide sequence ID" value="NZ_JBHFGJ010000001.1"/>
</dbReference>
<evidence type="ECO:0000313" key="2">
    <source>
        <dbReference type="EMBL" id="MFB2651440.1"/>
    </source>
</evidence>
<feature type="domain" description="FRG" evidence="1">
    <location>
        <begin position="233"/>
        <end position="374"/>
    </location>
</feature>
<dbReference type="EMBL" id="JBHFGJ010000001">
    <property type="protein sequence ID" value="MFB2651440.1"/>
    <property type="molecule type" value="Genomic_DNA"/>
</dbReference>
<evidence type="ECO:0000259" key="1">
    <source>
        <dbReference type="SMART" id="SM00901"/>
    </source>
</evidence>
<name>A0ABV4VQZ4_9GAMM</name>
<organism evidence="2 3">
    <name type="scientific">Shewanella seohaensis</name>
    <dbReference type="NCBI Taxonomy" id="755175"/>
    <lineage>
        <taxon>Bacteria</taxon>
        <taxon>Pseudomonadati</taxon>
        <taxon>Pseudomonadota</taxon>
        <taxon>Gammaproteobacteria</taxon>
        <taxon>Alteromonadales</taxon>
        <taxon>Shewanellaceae</taxon>
        <taxon>Shewanella</taxon>
    </lineage>
</organism>
<dbReference type="InterPro" id="IPR014966">
    <property type="entry name" value="FRG-dom"/>
</dbReference>
<dbReference type="Proteomes" id="UP001576726">
    <property type="component" value="Unassembled WGS sequence"/>
</dbReference>
<accession>A0ABV4VQZ4</accession>
<evidence type="ECO:0000313" key="3">
    <source>
        <dbReference type="Proteomes" id="UP001576726"/>
    </source>
</evidence>
<comment type="caution">
    <text evidence="2">The sequence shown here is derived from an EMBL/GenBank/DDBJ whole genome shotgun (WGS) entry which is preliminary data.</text>
</comment>
<keyword evidence="3" id="KW-1185">Reference proteome</keyword>
<proteinExistence type="predicted"/>
<reference evidence="2 3" key="1">
    <citation type="submission" date="2024-09" db="EMBL/GenBank/DDBJ databases">
        <authorList>
            <person name="Zhang Y."/>
        </authorList>
    </citation>
    <scope>NUCLEOTIDE SEQUENCE [LARGE SCALE GENOMIC DNA]</scope>
    <source>
        <strain evidence="2 3">SH314</strain>
    </source>
</reference>
<protein>
    <recommendedName>
        <fullName evidence="1">FRG domain-containing protein</fullName>
    </recommendedName>
</protein>
<dbReference type="SMART" id="SM00901">
    <property type="entry name" value="FRG"/>
    <property type="match status" value="1"/>
</dbReference>
<sequence>MTVELLDEWKYKLSTVRTESQKYLKVSSFKNLAPGEATRAAYFTEIAPVLKQLGLSNPHEKSALTLEPTHPVLNSNLEKAFKRLKLNPSHTKLFKDAKLSLISLKMLRSYAPDSDASKMLNAGIDSPLYLLDPLYGFVFIPVQGRMSNHCFAIDLWGAHLESMPKLLSQKLWKDRANSMLSGGASAGRLLFKELLPEETDPLKLASPAEIIIDSEEELDELVEKLRSLAQRMPEVDLWFRGQSKDYVTPDRLELAKVGIAPYSNIQDSNLTPSLYRHYDSFTDNTDYFEKMTLDLAEWVFHAKKVTASNEINEQAPLINGVSSVTSEGLRSYQHGLVLQQYGAPSAYLDITKDHNIAAWFATHRCQNNEQGKMEFTAYNPSNEQPEDMRTIFVFPLVKGVHPYLDLNSILSESEALRAVRQKCGLLGGAGNLARNYCARYLGLKIRLGSNFQLSKPLRASDLFPPECEDKVLKMLKEEGMDNQDRLFPVSELA</sequence>
<gene>
    <name evidence="2" type="ORF">ACE02L_01615</name>
</gene>